<feature type="coiled-coil region" evidence="1">
    <location>
        <begin position="1281"/>
        <end position="1347"/>
    </location>
</feature>
<organism evidence="3 4">
    <name type="scientific">Ignelater luminosus</name>
    <name type="common">Cucubano</name>
    <name type="synonym">Pyrophorus luminosus</name>
    <dbReference type="NCBI Taxonomy" id="2038154"/>
    <lineage>
        <taxon>Eukaryota</taxon>
        <taxon>Metazoa</taxon>
        <taxon>Ecdysozoa</taxon>
        <taxon>Arthropoda</taxon>
        <taxon>Hexapoda</taxon>
        <taxon>Insecta</taxon>
        <taxon>Pterygota</taxon>
        <taxon>Neoptera</taxon>
        <taxon>Endopterygota</taxon>
        <taxon>Coleoptera</taxon>
        <taxon>Polyphaga</taxon>
        <taxon>Elateriformia</taxon>
        <taxon>Elateroidea</taxon>
        <taxon>Elateridae</taxon>
        <taxon>Agrypninae</taxon>
        <taxon>Pyrophorini</taxon>
        <taxon>Ignelater</taxon>
    </lineage>
</organism>
<evidence type="ECO:0000313" key="4">
    <source>
        <dbReference type="Proteomes" id="UP000801492"/>
    </source>
</evidence>
<feature type="compositionally biased region" description="Polar residues" evidence="2">
    <location>
        <begin position="1487"/>
        <end position="1501"/>
    </location>
</feature>
<feature type="coiled-coil region" evidence="1">
    <location>
        <begin position="1636"/>
        <end position="1670"/>
    </location>
</feature>
<gene>
    <name evidence="3" type="ORF">ILUMI_26797</name>
</gene>
<dbReference type="EMBL" id="VTPC01091184">
    <property type="protein sequence ID" value="KAF2879372.1"/>
    <property type="molecule type" value="Genomic_DNA"/>
</dbReference>
<evidence type="ECO:0000256" key="1">
    <source>
        <dbReference type="SAM" id="Coils"/>
    </source>
</evidence>
<feature type="coiled-coil region" evidence="1">
    <location>
        <begin position="1699"/>
        <end position="1726"/>
    </location>
</feature>
<feature type="region of interest" description="Disordered" evidence="2">
    <location>
        <begin position="1818"/>
        <end position="1845"/>
    </location>
</feature>
<dbReference type="PANTHER" id="PTHR45615:SF80">
    <property type="entry name" value="GRIP DOMAIN-CONTAINING PROTEIN"/>
    <property type="match status" value="1"/>
</dbReference>
<evidence type="ECO:0000256" key="2">
    <source>
        <dbReference type="SAM" id="MobiDB-lite"/>
    </source>
</evidence>
<accession>A0A8K0FX84</accession>
<protein>
    <submittedName>
        <fullName evidence="3">Uncharacterized protein</fullName>
    </submittedName>
</protein>
<dbReference type="PANTHER" id="PTHR45615">
    <property type="entry name" value="MYOSIN HEAVY CHAIN, NON-MUSCLE"/>
    <property type="match status" value="1"/>
</dbReference>
<feature type="coiled-coil region" evidence="1">
    <location>
        <begin position="796"/>
        <end position="1228"/>
    </location>
</feature>
<feature type="compositionally biased region" description="Acidic residues" evidence="2">
    <location>
        <begin position="150"/>
        <end position="163"/>
    </location>
</feature>
<name>A0A8K0FX84_IGNLU</name>
<evidence type="ECO:0000313" key="3">
    <source>
        <dbReference type="EMBL" id="KAF2879372.1"/>
    </source>
</evidence>
<comment type="caution">
    <text evidence="3">The sequence shown here is derived from an EMBL/GenBank/DDBJ whole genome shotgun (WGS) entry which is preliminary data.</text>
</comment>
<feature type="region of interest" description="Disordered" evidence="2">
    <location>
        <begin position="1485"/>
        <end position="1511"/>
    </location>
</feature>
<feature type="coiled-coil region" evidence="1">
    <location>
        <begin position="379"/>
        <end position="608"/>
    </location>
</feature>
<feature type="region of interest" description="Disordered" evidence="2">
    <location>
        <begin position="125"/>
        <end position="183"/>
    </location>
</feature>
<reference evidence="3" key="1">
    <citation type="submission" date="2019-08" db="EMBL/GenBank/DDBJ databases">
        <title>The genome of the North American firefly Photinus pyralis.</title>
        <authorList>
            <consortium name="Photinus pyralis genome working group"/>
            <person name="Fallon T.R."/>
            <person name="Sander Lower S.E."/>
            <person name="Weng J.-K."/>
        </authorList>
    </citation>
    <scope>NUCLEOTIDE SEQUENCE</scope>
    <source>
        <strain evidence="3">TRF0915ILg1</strain>
        <tissue evidence="3">Whole body</tissue>
    </source>
</reference>
<feature type="compositionally biased region" description="Polar residues" evidence="2">
    <location>
        <begin position="174"/>
        <end position="183"/>
    </location>
</feature>
<feature type="coiled-coil region" evidence="1">
    <location>
        <begin position="79"/>
        <end position="106"/>
    </location>
</feature>
<feature type="compositionally biased region" description="Polar residues" evidence="2">
    <location>
        <begin position="1831"/>
        <end position="1845"/>
    </location>
</feature>
<dbReference type="OrthoDB" id="10255522at2759"/>
<keyword evidence="1" id="KW-0175">Coiled coil</keyword>
<feature type="coiled-coil region" evidence="1">
    <location>
        <begin position="318"/>
        <end position="348"/>
    </location>
</feature>
<feature type="coiled-coil region" evidence="1">
    <location>
        <begin position="694"/>
        <end position="735"/>
    </location>
</feature>
<feature type="coiled-coil region" evidence="1">
    <location>
        <begin position="1401"/>
        <end position="1436"/>
    </location>
</feature>
<proteinExistence type="predicted"/>
<keyword evidence="4" id="KW-1185">Reference proteome</keyword>
<sequence>MSYVAHKTRLFRDAGDLPDVVRKRSEGRMKIYPSTTDARAWGVDGEDRRQHILDLVKAEHEKVALGKYVPIEVLIDTLLANKNADIARLREQVEELQMLLDMYSQLDLTEDQKRKLNIMKQQMGKAGGELDDLASARSSAKTKSPRSDTETTETEETEDETTTDDARKKKTDTRSTCSALSRTTTCSARSKAKKARAAPVTFGPAAYDSMNAEQLKEVLKERDAQLAAKQAECDQQNKIARTAIEQLENLKDIMEERDHLKRQLEDSLHELETLRKRVQDPCVAEIAALEKEIERLRTSGQLSPDEEAEVIRKEVDVLKKYCAKLSSIQEENNKLKAQLERLQELSGIPKNVEDDSDLPNDPAELKKRLKDLRRKFAKLTEIMDDRDKFKQRVQQLEAELSKYGDLPEEIETFRKRSQMLDNVMDERNNLQKRLDKLKGMEGELKALKKKADRVDELERLLGVANEEATNVRRNSAFEIQNLKAQREASAAELETAKLEREQLRMKTTDMAAVEEEVERLRYRAKEAEVLRMERDRLKVRIDELSAVEVEYMQLLDKTRGFENIRAEREMYKQKYEELLGLECECDMLRAQVERFTELDREREALLRQIRDCECCIADQEDEIKRLVTHIDRLSQGSNQQQDRMQRALCDMRAELDQKNCLIASSEEQLAGVQDQLKSTIAGVSCETTCLRARIEELEGEGNILKDQINEKDRIIHSLSEELRNVLISRETLQNELHEYTSRGQGSFDGDEHLQGMLRQSKCAVTKVAEELGKQYEEWDCMKGKVPQDDPDLFAKYSEEKRNSLKLSKDVDELQTKIRELEEQLRKAEATIAKLREQVSGTENLSLENQALRRHSTEVQDVAKEQIEELVQHLKKAKERIAELEAAAGGEASSVASIASKADNELKNRINDLEAERDKLNKLVAQLQEDAKDGGADVGSLRMQIANLEEQLQRETQLRQTAEERVTKLNKELDNMADTVQQNVRKSSITETELEAELRKIKAENQQLKENIKSIGDSAARRTSLAEDEVGVIAEQNKQLLKEKLALESENASLKQQLESLMKSSGDAAEIANLVQERDALLAQIEEQKREIKEMVSKLSVPTSAVSTTAADLTLEQLEKERKEKADLQNMIKNLQDQINSMEGGAPVSSTVSDGSAVNEAIAKLTRQLEQEQAKAAAAEATLKKLQSGDDSAVIEDLQERIRVLEAQNEALRNEIYELEQENKALESLSLGDQSGLLKELGSLKNKVKSMESGNVGGVSGVSITSASGGRAGVSGMSLAEIEGLKLEIEMWKDKVKDLENENAQLATAAAGDDSALLNQLNELKHKINGLEVENMELKNQLLRVQSELSGVRRMSKEMEAGHAEELKSVSLAFEERLKRSSQSVKLLEEAMNLSAEDQIALDKMKQAYEDHIKSLEQELANQKKQCADTIQSLKSQYDRDFKNINNKYNDGIAKLQGSHEEILKDVSKEYEREVDNLRTELRKSKETISTLESGKRQTASRGSGREKGSALSVKTIENVDIKPTTKSQAYTKMGEEKDNVCTCGPDLENILNKILKDGFESLSFDELQFLHTKTCEATTVLLTKHPGAAAQSLKSATPIPIPIEPPREVDKLSLMRRISGLEGDLMKKQKHAQEKVGALQIAVKMERERLEELKRTLEVEKQRNNELMCKIGAQSRAVANMQVERDMMRKQSSFHEEKLNQLMCKCEEERARVKHLEDDLHKARQKQKRDSEALESMRIKLEKSLNNEMVLKMQLDQRMQGHPSKAVIPCVCRRSADEDPEEVRQTHHSRTSSFYTELTVQDIRKKRNFVHHCCMKHRDHPAAGTGEKRSSSVLRSSPKTSDVDD</sequence>
<dbReference type="Proteomes" id="UP000801492">
    <property type="component" value="Unassembled WGS sequence"/>
</dbReference>
<feature type="coiled-coil region" evidence="1">
    <location>
        <begin position="212"/>
        <end position="277"/>
    </location>
</feature>